<dbReference type="Proteomes" id="UP000294847">
    <property type="component" value="Chromosome 4"/>
</dbReference>
<evidence type="ECO:0000256" key="6">
    <source>
        <dbReference type="SAM" id="Phobius"/>
    </source>
</evidence>
<gene>
    <name evidence="8" type="ORF">PoMZ_07790</name>
</gene>
<sequence length="256" mass="27732">MTTMKNNFWAFKDGDGNNRAHVPATPMWIAIVRAVQLALALLILILTAVAANKFRGAFSSFALTWFTFAWTLLHIGWLAISILIVPLIYNIWGQLAVEILSVIFWLASWAALAADAASLGEYERMYTGDAVFTGTGRSSGVPNDFKTGSSCTKATAALGALQWVLFVVTLVFFVMALVRFQKGHTTTTTRVSDPEVAAGGAELKTGPGQFHTTEQPYPDNGGVQAQQGFAEQPVSVDHAPPQQQQQGHQVQPTVYS</sequence>
<feature type="transmembrane region" description="Helical" evidence="6">
    <location>
        <begin position="156"/>
        <end position="178"/>
    </location>
</feature>
<feature type="region of interest" description="Disordered" evidence="5">
    <location>
        <begin position="188"/>
        <end position="256"/>
    </location>
</feature>
<dbReference type="EMBL" id="CP034207">
    <property type="protein sequence ID" value="QBZ60847.1"/>
    <property type="molecule type" value="Genomic_DNA"/>
</dbReference>
<evidence type="ECO:0000256" key="5">
    <source>
        <dbReference type="SAM" id="MobiDB-lite"/>
    </source>
</evidence>
<comment type="subcellular location">
    <subcellularLocation>
        <location evidence="1">Membrane</location>
        <topology evidence="1">Multi-pass membrane protein</topology>
    </subcellularLocation>
</comment>
<keyword evidence="3 6" id="KW-1133">Transmembrane helix</keyword>
<feature type="domain" description="MARVEL" evidence="7">
    <location>
        <begin position="30"/>
        <end position="172"/>
    </location>
</feature>
<reference evidence="8 9" key="1">
    <citation type="journal article" date="2019" name="Mol. Biol. Evol.">
        <title>Blast fungal genomes show frequent chromosomal changes, gene gains and losses, and effector gene turnover.</title>
        <authorList>
            <person name="Gomez Luciano L.B."/>
            <person name="Jason Tsai I."/>
            <person name="Chuma I."/>
            <person name="Tosa Y."/>
            <person name="Chen Y.H."/>
            <person name="Li J.Y."/>
            <person name="Li M.Y."/>
            <person name="Jade Lu M.Y."/>
            <person name="Nakayashiki H."/>
            <person name="Li W.H."/>
        </authorList>
    </citation>
    <scope>NUCLEOTIDE SEQUENCE [LARGE SCALE GENOMIC DNA]</scope>
    <source>
        <strain evidence="8">MZ5-1-6</strain>
    </source>
</reference>
<evidence type="ECO:0000259" key="7">
    <source>
        <dbReference type="Pfam" id="PF01284"/>
    </source>
</evidence>
<accession>A0A4P7NG14</accession>
<dbReference type="GO" id="GO:0016020">
    <property type="term" value="C:membrane"/>
    <property type="evidence" value="ECO:0007669"/>
    <property type="project" value="UniProtKB-SubCell"/>
</dbReference>
<evidence type="ECO:0000256" key="1">
    <source>
        <dbReference type="ARBA" id="ARBA00004141"/>
    </source>
</evidence>
<feature type="transmembrane region" description="Helical" evidence="6">
    <location>
        <begin position="95"/>
        <end position="114"/>
    </location>
</feature>
<dbReference type="PANTHER" id="PTHR37451">
    <property type="entry name" value="MARVEL DOMAIN"/>
    <property type="match status" value="1"/>
</dbReference>
<dbReference type="PANTHER" id="PTHR37451:SF4">
    <property type="entry name" value="MARVEL DOMAIN-CONTAINING PROTEIN"/>
    <property type="match status" value="1"/>
</dbReference>
<protein>
    <recommendedName>
        <fullName evidence="7">MARVEL domain-containing protein</fullName>
    </recommendedName>
</protein>
<evidence type="ECO:0000256" key="2">
    <source>
        <dbReference type="ARBA" id="ARBA00022692"/>
    </source>
</evidence>
<proteinExistence type="predicted"/>
<evidence type="ECO:0000256" key="3">
    <source>
        <dbReference type="ARBA" id="ARBA00022989"/>
    </source>
</evidence>
<evidence type="ECO:0000313" key="8">
    <source>
        <dbReference type="EMBL" id="QBZ60847.1"/>
    </source>
</evidence>
<feature type="transmembrane region" description="Helical" evidence="6">
    <location>
        <begin position="63"/>
        <end position="89"/>
    </location>
</feature>
<dbReference type="AlphaFoldDB" id="A0A4P7NG14"/>
<feature type="transmembrane region" description="Helical" evidence="6">
    <location>
        <begin position="27"/>
        <end position="51"/>
    </location>
</feature>
<dbReference type="Pfam" id="PF01284">
    <property type="entry name" value="MARVEL"/>
    <property type="match status" value="1"/>
</dbReference>
<keyword evidence="2 6" id="KW-0812">Transmembrane</keyword>
<evidence type="ECO:0000313" key="9">
    <source>
        <dbReference type="Proteomes" id="UP000294847"/>
    </source>
</evidence>
<evidence type="ECO:0000256" key="4">
    <source>
        <dbReference type="ARBA" id="ARBA00023136"/>
    </source>
</evidence>
<name>A0A4P7NG14_PYROR</name>
<keyword evidence="4 6" id="KW-0472">Membrane</keyword>
<dbReference type="InterPro" id="IPR008253">
    <property type="entry name" value="Marvel"/>
</dbReference>
<organism evidence="8 9">
    <name type="scientific">Pyricularia oryzae</name>
    <name type="common">Rice blast fungus</name>
    <name type="synonym">Magnaporthe oryzae</name>
    <dbReference type="NCBI Taxonomy" id="318829"/>
    <lineage>
        <taxon>Eukaryota</taxon>
        <taxon>Fungi</taxon>
        <taxon>Dikarya</taxon>
        <taxon>Ascomycota</taxon>
        <taxon>Pezizomycotina</taxon>
        <taxon>Sordariomycetes</taxon>
        <taxon>Sordariomycetidae</taxon>
        <taxon>Magnaporthales</taxon>
        <taxon>Pyriculariaceae</taxon>
        <taxon>Pyricularia</taxon>
    </lineage>
</organism>
<feature type="compositionally biased region" description="Low complexity" evidence="5">
    <location>
        <begin position="240"/>
        <end position="256"/>
    </location>
</feature>